<comment type="caution">
    <text evidence="2">The sequence shown here is derived from an EMBL/GenBank/DDBJ whole genome shotgun (WGS) entry which is preliminary data.</text>
</comment>
<name>A0A9P8PI97_9ASCO</name>
<evidence type="ECO:0000313" key="3">
    <source>
        <dbReference type="Proteomes" id="UP000769528"/>
    </source>
</evidence>
<proteinExistence type="predicted"/>
<reference evidence="2" key="1">
    <citation type="journal article" date="2021" name="Open Biol.">
        <title>Shared evolutionary footprints suggest mitochondrial oxidative damage underlies multiple complex I losses in fungi.</title>
        <authorList>
            <person name="Schikora-Tamarit M.A."/>
            <person name="Marcet-Houben M."/>
            <person name="Nosek J."/>
            <person name="Gabaldon T."/>
        </authorList>
    </citation>
    <scope>NUCLEOTIDE SEQUENCE</scope>
    <source>
        <strain evidence="2">CBS6341</strain>
    </source>
</reference>
<keyword evidence="3" id="KW-1185">Reference proteome</keyword>
<organism evidence="2 3">
    <name type="scientific">Wickerhamomyces mucosus</name>
    <dbReference type="NCBI Taxonomy" id="1378264"/>
    <lineage>
        <taxon>Eukaryota</taxon>
        <taxon>Fungi</taxon>
        <taxon>Dikarya</taxon>
        <taxon>Ascomycota</taxon>
        <taxon>Saccharomycotina</taxon>
        <taxon>Saccharomycetes</taxon>
        <taxon>Phaffomycetales</taxon>
        <taxon>Wickerhamomycetaceae</taxon>
        <taxon>Wickerhamomyces</taxon>
    </lineage>
</organism>
<feature type="transmembrane region" description="Helical" evidence="1">
    <location>
        <begin position="200"/>
        <end position="220"/>
    </location>
</feature>
<sequence length="238" mass="25453">MKSFDESEFMVSVSFDTSRSDLSGDCDLETFDDFEGFNGSCLILFVELDVLLAVVVVVVVLIGLVDVDFLIGGFSCCLTTRLTRGLLLESLLSFDAITGLDIGFEIVAFGTRGLGVCLVGILAVDIGFVTGFDDVFDVTFVRGFLLTGVGLVDDSDDDDDDNAVNLFVGIVVESWDDVLERSINGLVSGIGGLEVEDGNILLLLLLSLSLLLLFGGCILIESNPSNKSLLVEFKTSKC</sequence>
<keyword evidence="1" id="KW-0472">Membrane</keyword>
<feature type="transmembrane region" description="Helical" evidence="1">
    <location>
        <begin position="113"/>
        <end position="132"/>
    </location>
</feature>
<dbReference type="EMBL" id="JAEUBF010001131">
    <property type="protein sequence ID" value="KAH3672521.1"/>
    <property type="molecule type" value="Genomic_DNA"/>
</dbReference>
<gene>
    <name evidence="2" type="ORF">WICMUC_004206</name>
</gene>
<protein>
    <submittedName>
        <fullName evidence="2">Uncharacterized protein</fullName>
    </submittedName>
</protein>
<keyword evidence="1" id="KW-0812">Transmembrane</keyword>
<accession>A0A9P8PI97</accession>
<feature type="transmembrane region" description="Helical" evidence="1">
    <location>
        <begin position="42"/>
        <end position="65"/>
    </location>
</feature>
<reference evidence="2" key="2">
    <citation type="submission" date="2021-01" db="EMBL/GenBank/DDBJ databases">
        <authorList>
            <person name="Schikora-Tamarit M.A."/>
        </authorList>
    </citation>
    <scope>NUCLEOTIDE SEQUENCE</scope>
    <source>
        <strain evidence="2">CBS6341</strain>
    </source>
</reference>
<evidence type="ECO:0000313" key="2">
    <source>
        <dbReference type="EMBL" id="KAH3672521.1"/>
    </source>
</evidence>
<evidence type="ECO:0000256" key="1">
    <source>
        <dbReference type="SAM" id="Phobius"/>
    </source>
</evidence>
<dbReference type="AlphaFoldDB" id="A0A9P8PI97"/>
<keyword evidence="1" id="KW-1133">Transmembrane helix</keyword>
<dbReference type="Proteomes" id="UP000769528">
    <property type="component" value="Unassembled WGS sequence"/>
</dbReference>